<dbReference type="InterPro" id="IPR023772">
    <property type="entry name" value="DNA-bd_HTH_TetR-type_CS"/>
</dbReference>
<dbReference type="Proteomes" id="UP000019225">
    <property type="component" value="Chromosome"/>
</dbReference>
<proteinExistence type="predicted"/>
<accession>W5W5M1</accession>
<evidence type="ECO:0000313" key="4">
    <source>
        <dbReference type="EMBL" id="AHH95761.1"/>
    </source>
</evidence>
<dbReference type="EMBL" id="CP007155">
    <property type="protein sequence ID" value="AHH95761.1"/>
    <property type="molecule type" value="Genomic_DNA"/>
</dbReference>
<dbReference type="HOGENOM" id="CLU_055812_0_0_11"/>
<dbReference type="InterPro" id="IPR009057">
    <property type="entry name" value="Homeodomain-like_sf"/>
</dbReference>
<gene>
    <name evidence="4" type="ORF">KALB_2393</name>
</gene>
<dbReference type="InterPro" id="IPR001647">
    <property type="entry name" value="HTH_TetR"/>
</dbReference>
<evidence type="ECO:0000256" key="2">
    <source>
        <dbReference type="PROSITE-ProRule" id="PRU00335"/>
    </source>
</evidence>
<reference evidence="4 5" key="1">
    <citation type="journal article" date="2014" name="BMC Genomics">
        <title>Complete genome sequence of producer of the glycopeptide antibiotic Aculeximycin Kutzneria albida DSM 43870T, a representative of minor genus of Pseudonocardiaceae.</title>
        <authorList>
            <person name="Rebets Y."/>
            <person name="Tokovenko B."/>
            <person name="Lushchyk I."/>
            <person name="Ruckert C."/>
            <person name="Zaburannyi N."/>
            <person name="Bechthold A."/>
            <person name="Kalinowski J."/>
            <person name="Luzhetskyy A."/>
        </authorList>
    </citation>
    <scope>NUCLEOTIDE SEQUENCE [LARGE SCALE GENOMIC DNA]</scope>
    <source>
        <strain evidence="4">DSM 43870</strain>
    </source>
</reference>
<dbReference type="PANTHER" id="PTHR30055:SF237">
    <property type="entry name" value="TRANSCRIPTIONAL REPRESSOR MCE3R"/>
    <property type="match status" value="1"/>
</dbReference>
<dbReference type="InterPro" id="IPR036271">
    <property type="entry name" value="Tet_transcr_reg_TetR-rel_C_sf"/>
</dbReference>
<evidence type="ECO:0000313" key="5">
    <source>
        <dbReference type="Proteomes" id="UP000019225"/>
    </source>
</evidence>
<evidence type="ECO:0000256" key="1">
    <source>
        <dbReference type="ARBA" id="ARBA00023125"/>
    </source>
</evidence>
<dbReference type="Pfam" id="PF00440">
    <property type="entry name" value="TetR_N"/>
    <property type="match status" value="2"/>
</dbReference>
<evidence type="ECO:0000259" key="3">
    <source>
        <dbReference type="PROSITE" id="PS50977"/>
    </source>
</evidence>
<organism evidence="4 5">
    <name type="scientific">Kutzneria albida DSM 43870</name>
    <dbReference type="NCBI Taxonomy" id="1449976"/>
    <lineage>
        <taxon>Bacteria</taxon>
        <taxon>Bacillati</taxon>
        <taxon>Actinomycetota</taxon>
        <taxon>Actinomycetes</taxon>
        <taxon>Pseudonocardiales</taxon>
        <taxon>Pseudonocardiaceae</taxon>
        <taxon>Kutzneria</taxon>
    </lineage>
</organism>
<dbReference type="SUPFAM" id="SSF46689">
    <property type="entry name" value="Homeodomain-like"/>
    <property type="match status" value="2"/>
</dbReference>
<dbReference type="GO" id="GO:0000976">
    <property type="term" value="F:transcription cis-regulatory region binding"/>
    <property type="evidence" value="ECO:0007669"/>
    <property type="project" value="TreeGrafter"/>
</dbReference>
<protein>
    <submittedName>
        <fullName evidence="4">TetR family transcription regulator</fullName>
    </submittedName>
</protein>
<feature type="domain" description="HTH tetR-type" evidence="3">
    <location>
        <begin position="51"/>
        <end position="111"/>
    </location>
</feature>
<sequence>MSRGHLRAARVVPVSGTWFVSWLTGGHGPVSAYVCSGAAVTAESTAAVRPRNRKQLIVEAAGRVFSERGYHAASMEEIATSVGITAAALYRHFPNKYALFAECANVMVDRLVAALDEVPPKAALAEVLAAVTRVTVAHRASGGVYRWEARYLNREDRQILRTKFARVVRRVTDAVRREHPLPDEHLRAAAALGAIGSITMHRTSIAQRRVEDLLLASAERVAATDPAAAIGSARSVELPAQPVPRTRRAEILAAAILLFERDGFANVTNGRIAEAVGLVPSALYRYFPGKVDILAAACLQAAGLLAQAVEQNLHGVTDPHDAVVALAATYVAYSFEHTALTSVANAELVGLPTTLQRPLIDAQREHIAVWEQQLRLARPDLDSRQARVLVHAGFGVVVEVGRRLRWRDSPDHRDAVAALLVGALGL</sequence>
<dbReference type="GO" id="GO:0003700">
    <property type="term" value="F:DNA-binding transcription factor activity"/>
    <property type="evidence" value="ECO:0007669"/>
    <property type="project" value="TreeGrafter"/>
</dbReference>
<name>W5W5M1_9PSEU</name>
<dbReference type="eggNOG" id="COG1309">
    <property type="taxonomic scope" value="Bacteria"/>
</dbReference>
<dbReference type="PROSITE" id="PS50977">
    <property type="entry name" value="HTH_TETR_2"/>
    <property type="match status" value="2"/>
</dbReference>
<dbReference type="PRINTS" id="PR00455">
    <property type="entry name" value="HTHTETR"/>
</dbReference>
<dbReference type="PATRIC" id="fig|1449976.3.peg.2393"/>
<dbReference type="Gene3D" id="1.10.357.10">
    <property type="entry name" value="Tetracycline Repressor, domain 2"/>
    <property type="match status" value="2"/>
</dbReference>
<feature type="domain" description="HTH tetR-type" evidence="3">
    <location>
        <begin position="245"/>
        <end position="305"/>
    </location>
</feature>
<keyword evidence="5" id="KW-1185">Reference proteome</keyword>
<dbReference type="SUPFAM" id="SSF48498">
    <property type="entry name" value="Tetracyclin repressor-like, C-terminal domain"/>
    <property type="match status" value="1"/>
</dbReference>
<dbReference type="AlphaFoldDB" id="W5W5M1"/>
<dbReference type="InterPro" id="IPR050109">
    <property type="entry name" value="HTH-type_TetR-like_transc_reg"/>
</dbReference>
<feature type="DNA-binding region" description="H-T-H motif" evidence="2">
    <location>
        <begin position="74"/>
        <end position="93"/>
    </location>
</feature>
<dbReference type="Gene3D" id="1.10.10.60">
    <property type="entry name" value="Homeodomain-like"/>
    <property type="match status" value="2"/>
</dbReference>
<dbReference type="PANTHER" id="PTHR30055">
    <property type="entry name" value="HTH-TYPE TRANSCRIPTIONAL REGULATOR RUTR"/>
    <property type="match status" value="1"/>
</dbReference>
<dbReference type="STRING" id="1449976.KALB_2393"/>
<keyword evidence="1 2" id="KW-0238">DNA-binding</keyword>
<feature type="DNA-binding region" description="H-T-H motif" evidence="2">
    <location>
        <begin position="268"/>
        <end position="287"/>
    </location>
</feature>
<dbReference type="KEGG" id="kal:KALB_2393"/>
<dbReference type="PROSITE" id="PS01081">
    <property type="entry name" value="HTH_TETR_1"/>
    <property type="match status" value="1"/>
</dbReference>